<proteinExistence type="predicted"/>
<dbReference type="RefSeq" id="WP_369742838.1">
    <property type="nucleotide sequence ID" value="NZ_CP165718.1"/>
</dbReference>
<sequence>MSINLITFNFQKDYKPLSEQYFNGESLGILLFEAHKGVEISHRHLLDFYCTKTKSGIVAPISVQQYVASLLQAIVKQEVPARAIIQGLCYKGRMKSESVIDTEELHLILRKNSSAVGETDKKATFERVSTDFPELSGYRSAAALDQLNRKERARIRRHKEVKVMLDSLSEDPQIPYEQARLIFDRLKNIYVDPSRLY</sequence>
<protein>
    <submittedName>
        <fullName evidence="1">Uncharacterized protein</fullName>
    </submittedName>
</protein>
<reference evidence="1" key="1">
    <citation type="submission" date="2024-07" db="EMBL/GenBank/DDBJ databases">
        <title>Whole genome sequence of bacterial strains from algal surface.</title>
        <authorList>
            <person name="Kumar P."/>
        </authorList>
    </citation>
    <scope>NUCLEOTIDE SEQUENCE</scope>
    <source>
        <strain evidence="1">PP-1MA</strain>
    </source>
</reference>
<organism evidence="1">
    <name type="scientific">Pseudidiomarina sp. PP-1MA</name>
    <dbReference type="NCBI Taxonomy" id="3237706"/>
    <lineage>
        <taxon>Bacteria</taxon>
        <taxon>Pseudomonadati</taxon>
        <taxon>Pseudomonadota</taxon>
        <taxon>Gammaproteobacteria</taxon>
        <taxon>Alteromonadales</taxon>
        <taxon>Idiomarinaceae</taxon>
        <taxon>Pseudidiomarina</taxon>
    </lineage>
</organism>
<gene>
    <name evidence="1" type="ORF">AB8S08_11535</name>
</gene>
<evidence type="ECO:0000313" key="1">
    <source>
        <dbReference type="EMBL" id="XDV09375.1"/>
    </source>
</evidence>
<dbReference type="EMBL" id="CP165718">
    <property type="protein sequence ID" value="XDV09375.1"/>
    <property type="molecule type" value="Genomic_DNA"/>
</dbReference>
<dbReference type="AlphaFoldDB" id="A0AB39X5N8"/>
<name>A0AB39X5N8_9GAMM</name>
<accession>A0AB39X5N8</accession>